<dbReference type="RefSeq" id="WP_085124077.1">
    <property type="nucleotide sequence ID" value="NZ_FWZX01000015.1"/>
</dbReference>
<dbReference type="STRING" id="560819.SAMN05428998_115120"/>
<proteinExistence type="predicted"/>
<sequence length="156" mass="17783">MKTSYLQTIQLVERLHRQCLELVKAELERLAIRDLNNVQALILFNIGEEELTVGELTQRGYYLGSNVSYNVKKLVENGYLIQQRSLHDRRSFHVKASERGVAVYRHLSALFERHVAEMPDAGFSPEMLNDAGRVLARLLRFWSAPGSVRAPMTDAA</sequence>
<evidence type="ECO:0000313" key="6">
    <source>
        <dbReference type="Proteomes" id="UP000192917"/>
    </source>
</evidence>
<dbReference type="PANTHER" id="PTHR33164:SF102">
    <property type="entry name" value="TRANSCRIPTIONAL REGULATORY PROTEIN"/>
    <property type="match status" value="1"/>
</dbReference>
<dbReference type="GO" id="GO:0003700">
    <property type="term" value="F:DNA-binding transcription factor activity"/>
    <property type="evidence" value="ECO:0007669"/>
    <property type="project" value="InterPro"/>
</dbReference>
<dbReference type="InterPro" id="IPR036388">
    <property type="entry name" value="WH-like_DNA-bd_sf"/>
</dbReference>
<gene>
    <name evidence="5" type="ORF">SAMN05428998_115120</name>
</gene>
<dbReference type="InterPro" id="IPR036390">
    <property type="entry name" value="WH_DNA-bd_sf"/>
</dbReference>
<dbReference type="AlphaFoldDB" id="A0A1Y6C508"/>
<evidence type="ECO:0000256" key="3">
    <source>
        <dbReference type="ARBA" id="ARBA00023163"/>
    </source>
</evidence>
<keyword evidence="2" id="KW-0238">DNA-binding</keyword>
<dbReference type="SUPFAM" id="SSF46785">
    <property type="entry name" value="Winged helix' DNA-binding domain"/>
    <property type="match status" value="1"/>
</dbReference>
<dbReference type="InterPro" id="IPR023187">
    <property type="entry name" value="Tscrpt_reg_MarR-type_CS"/>
</dbReference>
<dbReference type="GO" id="GO:0006950">
    <property type="term" value="P:response to stress"/>
    <property type="evidence" value="ECO:0007669"/>
    <property type="project" value="TreeGrafter"/>
</dbReference>
<dbReference type="EMBL" id="FWZX01000015">
    <property type="protein sequence ID" value="SMF44286.1"/>
    <property type="molecule type" value="Genomic_DNA"/>
</dbReference>
<keyword evidence="6" id="KW-1185">Reference proteome</keyword>
<protein>
    <submittedName>
        <fullName evidence="5">Transcriptional regulator, MarR family</fullName>
    </submittedName>
</protein>
<accession>A0A1Y6C508</accession>
<keyword evidence="3" id="KW-0804">Transcription</keyword>
<dbReference type="PROSITE" id="PS50995">
    <property type="entry name" value="HTH_MARR_2"/>
    <property type="match status" value="1"/>
</dbReference>
<evidence type="ECO:0000259" key="4">
    <source>
        <dbReference type="PROSITE" id="PS50995"/>
    </source>
</evidence>
<evidence type="ECO:0000256" key="1">
    <source>
        <dbReference type="ARBA" id="ARBA00023015"/>
    </source>
</evidence>
<dbReference type="InterPro" id="IPR000835">
    <property type="entry name" value="HTH_MarR-typ"/>
</dbReference>
<organism evidence="5 6">
    <name type="scientific">Tistlia consotensis USBA 355</name>
    <dbReference type="NCBI Taxonomy" id="560819"/>
    <lineage>
        <taxon>Bacteria</taxon>
        <taxon>Pseudomonadati</taxon>
        <taxon>Pseudomonadota</taxon>
        <taxon>Alphaproteobacteria</taxon>
        <taxon>Rhodospirillales</taxon>
        <taxon>Rhodovibrionaceae</taxon>
        <taxon>Tistlia</taxon>
    </lineage>
</organism>
<dbReference type="Pfam" id="PF12802">
    <property type="entry name" value="MarR_2"/>
    <property type="match status" value="1"/>
</dbReference>
<dbReference type="Proteomes" id="UP000192917">
    <property type="component" value="Unassembled WGS sequence"/>
</dbReference>
<feature type="domain" description="HTH marR-type" evidence="4">
    <location>
        <begin position="2"/>
        <end position="140"/>
    </location>
</feature>
<keyword evidence="1" id="KW-0805">Transcription regulation</keyword>
<dbReference type="GO" id="GO:0003677">
    <property type="term" value="F:DNA binding"/>
    <property type="evidence" value="ECO:0007669"/>
    <property type="project" value="UniProtKB-KW"/>
</dbReference>
<reference evidence="5 6" key="1">
    <citation type="submission" date="2017-04" db="EMBL/GenBank/DDBJ databases">
        <authorList>
            <person name="Afonso C.L."/>
            <person name="Miller P.J."/>
            <person name="Scott M.A."/>
            <person name="Spackman E."/>
            <person name="Goraichik I."/>
            <person name="Dimitrov K.M."/>
            <person name="Suarez D.L."/>
            <person name="Swayne D.E."/>
        </authorList>
    </citation>
    <scope>NUCLEOTIDE SEQUENCE [LARGE SCALE GENOMIC DNA]</scope>
    <source>
        <strain evidence="5 6">USBA 355</strain>
    </source>
</reference>
<name>A0A1Y6C508_9PROT</name>
<evidence type="ECO:0000313" key="5">
    <source>
        <dbReference type="EMBL" id="SMF44286.1"/>
    </source>
</evidence>
<dbReference type="PANTHER" id="PTHR33164">
    <property type="entry name" value="TRANSCRIPTIONAL REGULATOR, MARR FAMILY"/>
    <property type="match status" value="1"/>
</dbReference>
<dbReference type="Gene3D" id="1.10.10.10">
    <property type="entry name" value="Winged helix-like DNA-binding domain superfamily/Winged helix DNA-binding domain"/>
    <property type="match status" value="1"/>
</dbReference>
<dbReference type="InterPro" id="IPR039422">
    <property type="entry name" value="MarR/SlyA-like"/>
</dbReference>
<dbReference type="PROSITE" id="PS01117">
    <property type="entry name" value="HTH_MARR_1"/>
    <property type="match status" value="1"/>
</dbReference>
<dbReference type="SMART" id="SM00347">
    <property type="entry name" value="HTH_MARR"/>
    <property type="match status" value="1"/>
</dbReference>
<evidence type="ECO:0000256" key="2">
    <source>
        <dbReference type="ARBA" id="ARBA00023125"/>
    </source>
</evidence>